<evidence type="ECO:0000313" key="13">
    <source>
        <dbReference type="EMBL" id="MCM4083135.1"/>
    </source>
</evidence>
<evidence type="ECO:0000256" key="1">
    <source>
        <dbReference type="ARBA" id="ARBA00001946"/>
    </source>
</evidence>
<dbReference type="EMBL" id="JAMQOL010000054">
    <property type="protein sequence ID" value="MCM4083135.1"/>
    <property type="molecule type" value="Genomic_DNA"/>
</dbReference>
<keyword evidence="2 10" id="KW-0808">Transferase</keyword>
<feature type="compositionally biased region" description="Basic and acidic residues" evidence="11">
    <location>
        <begin position="10"/>
        <end position="20"/>
    </location>
</feature>
<keyword evidence="4 10" id="KW-0547">Nucleotide-binding</keyword>
<evidence type="ECO:0000256" key="7">
    <source>
        <dbReference type="ARBA" id="ARBA00022842"/>
    </source>
</evidence>
<dbReference type="InterPro" id="IPR022953">
    <property type="entry name" value="ATP_PFK"/>
</dbReference>
<feature type="binding site" evidence="10">
    <location>
        <position position="233"/>
    </location>
    <ligand>
        <name>Mg(2+)</name>
        <dbReference type="ChEBI" id="CHEBI:18420"/>
        <note>catalytic</note>
    </ligand>
</feature>
<dbReference type="InterPro" id="IPR012004">
    <property type="entry name" value="PyroP-dep_PFK_TP0108"/>
</dbReference>
<comment type="function">
    <text evidence="10">Catalyzes the phosphorylation of D-fructose 6-phosphate to fructose 1,6-bisphosphate by ATP, the first committing step of glycolysis.</text>
</comment>
<feature type="binding site" evidence="10">
    <location>
        <begin position="207"/>
        <end position="208"/>
    </location>
    <ligand>
        <name>ATP</name>
        <dbReference type="ChEBI" id="CHEBI:30616"/>
    </ligand>
</feature>
<keyword evidence="10" id="KW-0963">Cytoplasm</keyword>
<dbReference type="HAMAP" id="MF_01981">
    <property type="entry name" value="Phosphofructokinase_II_X"/>
    <property type="match status" value="1"/>
</dbReference>
<keyword evidence="14" id="KW-1185">Reference proteome</keyword>
<organism evidence="13 14">
    <name type="scientific">Paractinoplanes hotanensis</name>
    <dbReference type="NCBI Taxonomy" id="2906497"/>
    <lineage>
        <taxon>Bacteria</taxon>
        <taxon>Bacillati</taxon>
        <taxon>Actinomycetota</taxon>
        <taxon>Actinomycetes</taxon>
        <taxon>Micromonosporales</taxon>
        <taxon>Micromonosporaceae</taxon>
        <taxon>Paractinoplanes</taxon>
    </lineage>
</organism>
<dbReference type="NCBIfam" id="NF005301">
    <property type="entry name" value="PRK06830.1"/>
    <property type="match status" value="1"/>
</dbReference>
<feature type="binding site" evidence="10">
    <location>
        <begin position="306"/>
        <end position="308"/>
    </location>
    <ligand>
        <name>substrate</name>
    </ligand>
</feature>
<comment type="similarity">
    <text evidence="10">Belongs to the phosphofructokinase type A (PFKA) family. PPi-dependent PFK group II subfamily. Atypical ATP-dependent clade 'X' sub-subfamily.</text>
</comment>
<dbReference type="GO" id="GO:0003872">
    <property type="term" value="F:6-phosphofructokinase activity"/>
    <property type="evidence" value="ECO:0007669"/>
    <property type="project" value="UniProtKB-EC"/>
</dbReference>
<feature type="domain" description="Phosphofructokinase" evidence="12">
    <location>
        <begin position="133"/>
        <end position="435"/>
    </location>
</feature>
<dbReference type="PRINTS" id="PR00476">
    <property type="entry name" value="PHFRCTKINASE"/>
</dbReference>
<dbReference type="Gene3D" id="3.40.50.450">
    <property type="match status" value="1"/>
</dbReference>
<evidence type="ECO:0000256" key="6">
    <source>
        <dbReference type="ARBA" id="ARBA00022840"/>
    </source>
</evidence>
<dbReference type="InterPro" id="IPR050929">
    <property type="entry name" value="PFKA"/>
</dbReference>
<dbReference type="InterPro" id="IPR035966">
    <property type="entry name" value="PKF_sf"/>
</dbReference>
<comment type="catalytic activity">
    <reaction evidence="9 10">
        <text>beta-D-fructose 6-phosphate + ATP = beta-D-fructose 1,6-bisphosphate + ADP + H(+)</text>
        <dbReference type="Rhea" id="RHEA:16109"/>
        <dbReference type="ChEBI" id="CHEBI:15378"/>
        <dbReference type="ChEBI" id="CHEBI:30616"/>
        <dbReference type="ChEBI" id="CHEBI:32966"/>
        <dbReference type="ChEBI" id="CHEBI:57634"/>
        <dbReference type="ChEBI" id="CHEBI:456216"/>
        <dbReference type="EC" id="2.7.1.11"/>
    </reaction>
</comment>
<dbReference type="RefSeq" id="WP_251802846.1">
    <property type="nucleotide sequence ID" value="NZ_JAMQOL010000054.1"/>
</dbReference>
<keyword evidence="7 10" id="KW-0460">Magnesium</keyword>
<dbReference type="EC" id="2.7.1.11" evidence="10"/>
<evidence type="ECO:0000256" key="10">
    <source>
        <dbReference type="HAMAP-Rule" id="MF_01981"/>
    </source>
</evidence>
<dbReference type="SUPFAM" id="SSF53784">
    <property type="entry name" value="Phosphofructokinase"/>
    <property type="match status" value="1"/>
</dbReference>
<feature type="site" description="Important for substrate specificity; cannot use PPi as phosphoryl donor" evidence="10">
    <location>
        <position position="234"/>
    </location>
</feature>
<comment type="cofactor">
    <cofactor evidence="1 10">
        <name>Mg(2+)</name>
        <dbReference type="ChEBI" id="CHEBI:18420"/>
    </cofactor>
</comment>
<dbReference type="Pfam" id="PF00365">
    <property type="entry name" value="PFK"/>
    <property type="match status" value="1"/>
</dbReference>
<comment type="subcellular location">
    <subcellularLocation>
        <location evidence="10">Cytoplasm</location>
    </subcellularLocation>
</comment>
<gene>
    <name evidence="10" type="primary">pfkA</name>
    <name evidence="13" type="ORF">LXN57_36840</name>
</gene>
<protein>
    <recommendedName>
        <fullName evidence="10">ATP-dependent 6-phosphofructokinase</fullName>
        <shortName evidence="10">ATP-PFK</shortName>
        <shortName evidence="10">Phosphofructokinase</shortName>
        <ecNumber evidence="10">2.7.1.11</ecNumber>
    </recommendedName>
    <alternativeName>
        <fullName evidence="10">Phosphohexokinase</fullName>
    </alternativeName>
</protein>
<dbReference type="Proteomes" id="UP001523216">
    <property type="component" value="Unassembled WGS sequence"/>
</dbReference>
<feature type="binding site" evidence="10">
    <location>
        <begin position="232"/>
        <end position="235"/>
    </location>
    <ligand>
        <name>ATP</name>
        <dbReference type="ChEBI" id="CHEBI:30616"/>
    </ligand>
</feature>
<evidence type="ECO:0000256" key="9">
    <source>
        <dbReference type="ARBA" id="ARBA00048070"/>
    </source>
</evidence>
<keyword evidence="6 10" id="KW-0067">ATP-binding</keyword>
<name>A0ABT0YBK9_9ACTN</name>
<keyword evidence="5 10" id="KW-0418">Kinase</keyword>
<evidence type="ECO:0000256" key="2">
    <source>
        <dbReference type="ARBA" id="ARBA00022679"/>
    </source>
</evidence>
<feature type="binding site" evidence="10">
    <location>
        <position position="141"/>
    </location>
    <ligand>
        <name>ATP</name>
        <dbReference type="ChEBI" id="CHEBI:30616"/>
    </ligand>
</feature>
<feature type="binding site" evidence="10">
    <location>
        <begin position="261"/>
        <end position="263"/>
    </location>
    <ligand>
        <name>substrate</name>
    </ligand>
</feature>
<dbReference type="InterPro" id="IPR000023">
    <property type="entry name" value="Phosphofructokinase_dom"/>
</dbReference>
<evidence type="ECO:0000256" key="8">
    <source>
        <dbReference type="ARBA" id="ARBA00023152"/>
    </source>
</evidence>
<dbReference type="PIRSF" id="PIRSF000534">
    <property type="entry name" value="PPi_PFK_TP0108"/>
    <property type="match status" value="1"/>
</dbReference>
<feature type="binding site" evidence="10">
    <location>
        <begin position="410"/>
        <end position="413"/>
    </location>
    <ligand>
        <name>substrate</name>
    </ligand>
</feature>
<evidence type="ECO:0000256" key="3">
    <source>
        <dbReference type="ARBA" id="ARBA00022723"/>
    </source>
</evidence>
<evidence type="ECO:0000256" key="11">
    <source>
        <dbReference type="SAM" id="MobiDB-lite"/>
    </source>
</evidence>
<evidence type="ECO:0000313" key="14">
    <source>
        <dbReference type="Proteomes" id="UP001523216"/>
    </source>
</evidence>
<keyword evidence="8 10" id="KW-0324">Glycolysis</keyword>
<evidence type="ECO:0000259" key="12">
    <source>
        <dbReference type="Pfam" id="PF00365"/>
    </source>
</evidence>
<feature type="binding site" evidence="10">
    <location>
        <position position="359"/>
    </location>
    <ligand>
        <name>substrate</name>
    </ligand>
</feature>
<dbReference type="PANTHER" id="PTHR45770">
    <property type="entry name" value="ATP-DEPENDENT 6-PHOSPHOFRUCTOKINASE 1"/>
    <property type="match status" value="1"/>
</dbReference>
<keyword evidence="3 10" id="KW-0479">Metal-binding</keyword>
<comment type="subunit">
    <text evidence="10">Homodimer.</text>
</comment>
<proteinExistence type="inferred from homology"/>
<comment type="caution">
    <text evidence="13">The sequence shown here is derived from an EMBL/GenBank/DDBJ whole genome shotgun (WGS) entry which is preliminary data.</text>
</comment>
<evidence type="ECO:0000256" key="4">
    <source>
        <dbReference type="ARBA" id="ARBA00022741"/>
    </source>
</evidence>
<accession>A0ABT0YBK9</accession>
<evidence type="ECO:0000256" key="5">
    <source>
        <dbReference type="ARBA" id="ARBA00022777"/>
    </source>
</evidence>
<sequence length="495" mass="53281">MAPPGGAGHRLPEDVGKRAPESAVPVLPTCRERKPVGGATSRRGINRKRWPPSLRTMVEAADLLVRTLGECRIDSPLPGLLDRHGTTEHYVDEADRVLFDDTLAMVGERTGKPPSFEPGGPRRQIFFDPAKIRVGIVTCGGLCPGLNDVIRGLVLELTSHYGVSRIVGFRNGYRGLVARHGHDILELTPAGVQHINEHGGTILGTSRGNQDPVEIVDCLDHLGVNILFVIGGDGSMRGAQRIAQEITTRERRIAVVGVPKTIDNDIPWIGHSFGFQTAFGKATESIRAAHIEATAQPGGVGLVRLMGRQSGFIACYAALANNDADYVLIPEVPVDLDGFLPHLRRRVRERGHALVVVAEGAGQEYLAADGADASGNRLLGDFGIYLRGRVLSDFATAGQEINLKYIDPSYVIRSVPANPYDSVYCLRLAQAAVHAAMAGRTEMVVGSWRNRFVHVPIPLAVASRNQVDPGGDLWMSVLEATGQPTSFSIPDRAAA</sequence>
<feature type="region of interest" description="Disordered" evidence="11">
    <location>
        <begin position="1"/>
        <end position="22"/>
    </location>
</feature>
<comment type="pathway">
    <text evidence="10">Carbohydrate degradation; glycolysis; D-glyceraldehyde 3-phosphate and glycerone phosphate from D-glucose: step 3/4.</text>
</comment>
<reference evidence="13 14" key="1">
    <citation type="submission" date="2022-06" db="EMBL/GenBank/DDBJ databases">
        <title>Actinoplanes abujensis sp. nov., isolated from Nigerian arid soil.</title>
        <authorList>
            <person name="Ding P."/>
        </authorList>
    </citation>
    <scope>NUCLEOTIDE SEQUENCE [LARGE SCALE GENOMIC DNA]</scope>
    <source>
        <strain evidence="14">TRM88002</strain>
    </source>
</reference>
<feature type="active site" description="Proton acceptor" evidence="10">
    <location>
        <position position="263"/>
    </location>
</feature>